<proteinExistence type="predicted"/>
<accession>A0A482XZX3</accession>
<evidence type="ECO:0000313" key="2">
    <source>
        <dbReference type="EMBL" id="RZH68772.1"/>
    </source>
</evidence>
<name>A0A482XZX3_9EURY</name>
<comment type="caution">
    <text evidence="2">The sequence shown here is derived from an EMBL/GenBank/DDBJ whole genome shotgun (WGS) entry which is preliminary data.</text>
</comment>
<dbReference type="OrthoDB" id="350046at2157"/>
<reference evidence="2 3" key="1">
    <citation type="submission" date="2019-02" db="EMBL/GenBank/DDBJ databases">
        <title>Genome analysis provides insights into bioremediation potentialities and Haloocin production by Natrinema altunense strain 4.1R isolated from Chott Douz in Tunisian desert.</title>
        <authorList>
            <person name="Najjari A."/>
            <person name="Youssef N."/>
            <person name="Ben Dhia O."/>
            <person name="Ferjani R."/>
            <person name="El Hidri D."/>
            <person name="Ouzari H.I."/>
            <person name="Cherif A."/>
        </authorList>
    </citation>
    <scope>NUCLEOTIDE SEQUENCE [LARGE SCALE GENOMIC DNA]</scope>
    <source>
        <strain evidence="2 3">4.1R</strain>
    </source>
</reference>
<evidence type="ECO:0000313" key="3">
    <source>
        <dbReference type="Proteomes" id="UP000292704"/>
    </source>
</evidence>
<feature type="region of interest" description="Disordered" evidence="1">
    <location>
        <begin position="1"/>
        <end position="22"/>
    </location>
</feature>
<sequence length="122" mass="13892">MPSSTLSLGDLEEHTTNPAEVRAGTAEPTYFQFVFHRDDIGIVEHEGYVEEVSPVNVADFREVRTLEDEGWRYFATVHVRESTWSNVRFLFENNEGEIYDAIVETGKGAEMLHPVTVTELND</sequence>
<dbReference type="RefSeq" id="WP_130169733.1">
    <property type="nucleotide sequence ID" value="NZ_SHMR01000001.1"/>
</dbReference>
<dbReference type="EMBL" id="SHMR01000001">
    <property type="protein sequence ID" value="RZH68772.1"/>
    <property type="molecule type" value="Genomic_DNA"/>
</dbReference>
<protein>
    <submittedName>
        <fullName evidence="2">Uncharacterized protein</fullName>
    </submittedName>
</protein>
<dbReference type="AlphaFoldDB" id="A0A482XZX3"/>
<evidence type="ECO:0000256" key="1">
    <source>
        <dbReference type="SAM" id="MobiDB-lite"/>
    </source>
</evidence>
<gene>
    <name evidence="2" type="ORF">ELS17_04735</name>
</gene>
<dbReference type="Proteomes" id="UP000292704">
    <property type="component" value="Unassembled WGS sequence"/>
</dbReference>
<organism evidence="2 3">
    <name type="scientific">Natrinema altunense</name>
    <dbReference type="NCBI Taxonomy" id="222984"/>
    <lineage>
        <taxon>Archaea</taxon>
        <taxon>Methanobacteriati</taxon>
        <taxon>Methanobacteriota</taxon>
        <taxon>Stenosarchaea group</taxon>
        <taxon>Halobacteria</taxon>
        <taxon>Halobacteriales</taxon>
        <taxon>Natrialbaceae</taxon>
        <taxon>Natrinema</taxon>
    </lineage>
</organism>